<protein>
    <submittedName>
        <fullName evidence="1">Uncharacterized protein</fullName>
    </submittedName>
</protein>
<name>A0A183LIL3_9TREM</name>
<reference evidence="1 2" key="1">
    <citation type="submission" date="2018-11" db="EMBL/GenBank/DDBJ databases">
        <authorList>
            <consortium name="Pathogen Informatics"/>
        </authorList>
    </citation>
    <scope>NUCLEOTIDE SEQUENCE [LARGE SCALE GENOMIC DNA]</scope>
    <source>
        <strain evidence="1 2">Zambia</strain>
    </source>
</reference>
<keyword evidence="2" id="KW-1185">Reference proteome</keyword>
<accession>A0A183LIL3</accession>
<sequence>MSFILTYELVLYDLLFLSYALSINYYLPHSQTHLARSCINVIFYFIVRCGLFGYYINRVCLKYMIHISEVEIGVLD</sequence>
<evidence type="ECO:0000313" key="1">
    <source>
        <dbReference type="EMBL" id="VDO58701.1"/>
    </source>
</evidence>
<dbReference type="AlphaFoldDB" id="A0A183LIL3"/>
<organism evidence="1 2">
    <name type="scientific">Schistosoma margrebowiei</name>
    <dbReference type="NCBI Taxonomy" id="48269"/>
    <lineage>
        <taxon>Eukaryota</taxon>
        <taxon>Metazoa</taxon>
        <taxon>Spiralia</taxon>
        <taxon>Lophotrochozoa</taxon>
        <taxon>Platyhelminthes</taxon>
        <taxon>Trematoda</taxon>
        <taxon>Digenea</taxon>
        <taxon>Strigeidida</taxon>
        <taxon>Schistosomatoidea</taxon>
        <taxon>Schistosomatidae</taxon>
        <taxon>Schistosoma</taxon>
    </lineage>
</organism>
<gene>
    <name evidence="1" type="ORF">SMRZ_LOCUS3638</name>
</gene>
<dbReference type="Proteomes" id="UP000277204">
    <property type="component" value="Unassembled WGS sequence"/>
</dbReference>
<dbReference type="EMBL" id="UZAI01001068">
    <property type="protein sequence ID" value="VDO58701.1"/>
    <property type="molecule type" value="Genomic_DNA"/>
</dbReference>
<evidence type="ECO:0000313" key="2">
    <source>
        <dbReference type="Proteomes" id="UP000277204"/>
    </source>
</evidence>
<proteinExistence type="predicted"/>